<dbReference type="SUPFAM" id="SSF56300">
    <property type="entry name" value="Metallo-dependent phosphatases"/>
    <property type="match status" value="1"/>
</dbReference>
<gene>
    <name evidence="7" type="ORF">EDS130_LOCUS39383</name>
    <name evidence="6" type="ORF">XAT740_LOCUS30261</name>
</gene>
<evidence type="ECO:0000313" key="6">
    <source>
        <dbReference type="EMBL" id="CAF1327627.1"/>
    </source>
</evidence>
<dbReference type="Gene3D" id="2.60.34.10">
    <property type="entry name" value="Substrate Binding Domain Of DNAk, Chain A, domain 1"/>
    <property type="match status" value="1"/>
</dbReference>
<evidence type="ECO:0000313" key="7">
    <source>
        <dbReference type="EMBL" id="CAF1448807.1"/>
    </source>
</evidence>
<evidence type="ECO:0000256" key="3">
    <source>
        <dbReference type="ARBA" id="ARBA00022741"/>
    </source>
</evidence>
<dbReference type="SUPFAM" id="SSF100934">
    <property type="entry name" value="Heat shock protein 70kD (HSP70), C-terminal subdomain"/>
    <property type="match status" value="1"/>
</dbReference>
<evidence type="ECO:0000256" key="4">
    <source>
        <dbReference type="ARBA" id="ARBA00022840"/>
    </source>
</evidence>
<sequence length="513" mass="57746">MMATNCPGDELPVDELSATNCPSTAYGAAILAAILTDYRSAKIKDVVLLDVIPFSLGFETAGGVMTTIVKRNTTIPTKQTQTFTTYADNQSVFNVCVYEGERSMTRDNRLLGQFSLTGIPPAPRGVPQIEVTFDINANGVLNVSAIDKSTGREHRMTITNDKHRLSSSDIERMITDAENYRTEDKLQRGRIEAKNSLELFCYNINATLVGENLIGRIDFVEDTLSWIEMNEFATKEEFEDKMKQVEILHAAILSKDQQGKSLTSTPRVIINERNRTVRIVCLSDTYSRYGFTLPAGDILLHTGNFSMSGEQNEIEQFVAVFKSLSQFRLKIFIAGNHDITLDEMFYENNWKRWHSNRKQNATQLKQLLCDPSLAINYGIVYLEEKQFIDNVTGLKFYGSPYQPADGHSAFNLPINSIEIRDAWSRIPDDVNVLLTNCPPTNILDKNNLNIHVGCAQLLARVTSIKPRLHVFGHVREACGRVNRDLTTFVNASICNLNYETVHEPIVIDLELKD</sequence>
<dbReference type="PANTHER" id="PTHR12905:SF0">
    <property type="entry name" value="CALCINEURIN-LIKE PHOSPHOESTERASE DOMAIN-CONTAINING PROTEIN"/>
    <property type="match status" value="1"/>
</dbReference>
<keyword evidence="8" id="KW-1185">Reference proteome</keyword>
<evidence type="ECO:0000313" key="8">
    <source>
        <dbReference type="Proteomes" id="UP000663828"/>
    </source>
</evidence>
<dbReference type="GO" id="GO:0005524">
    <property type="term" value="F:ATP binding"/>
    <property type="evidence" value="ECO:0007669"/>
    <property type="project" value="UniProtKB-KW"/>
</dbReference>
<evidence type="ECO:0000256" key="1">
    <source>
        <dbReference type="ARBA" id="ARBA00007381"/>
    </source>
</evidence>
<dbReference type="EMBL" id="CAJNOJ010000439">
    <property type="protein sequence ID" value="CAF1448807.1"/>
    <property type="molecule type" value="Genomic_DNA"/>
</dbReference>
<dbReference type="InterPro" id="IPR029047">
    <property type="entry name" value="HSP70_peptide-bd_sf"/>
</dbReference>
<dbReference type="Pfam" id="PF00149">
    <property type="entry name" value="Metallophos"/>
    <property type="match status" value="1"/>
</dbReference>
<dbReference type="SUPFAM" id="SSF100920">
    <property type="entry name" value="Heat shock protein 70kD (HSP70), peptide-binding domain"/>
    <property type="match status" value="1"/>
</dbReference>
<comment type="similarity">
    <text evidence="2">Belongs to the UPF0046 family.</text>
</comment>
<dbReference type="InterPro" id="IPR004843">
    <property type="entry name" value="Calcineurin-like_PHP"/>
</dbReference>
<dbReference type="GO" id="GO:0140662">
    <property type="term" value="F:ATP-dependent protein folding chaperone"/>
    <property type="evidence" value="ECO:0007669"/>
    <property type="project" value="InterPro"/>
</dbReference>
<dbReference type="PRINTS" id="PR00301">
    <property type="entry name" value="HEATSHOCK70"/>
</dbReference>
<dbReference type="InterPro" id="IPR051693">
    <property type="entry name" value="UPF0046_metallophosphoest"/>
</dbReference>
<dbReference type="OrthoDB" id="630188at2759"/>
<organism evidence="7 9">
    <name type="scientific">Adineta ricciae</name>
    <name type="common">Rotifer</name>
    <dbReference type="NCBI Taxonomy" id="249248"/>
    <lineage>
        <taxon>Eukaryota</taxon>
        <taxon>Metazoa</taxon>
        <taxon>Spiralia</taxon>
        <taxon>Gnathifera</taxon>
        <taxon>Rotifera</taxon>
        <taxon>Eurotatoria</taxon>
        <taxon>Bdelloidea</taxon>
        <taxon>Adinetida</taxon>
        <taxon>Adinetidae</taxon>
        <taxon>Adineta</taxon>
    </lineage>
</organism>
<proteinExistence type="inferred from homology"/>
<comment type="similarity">
    <text evidence="1">Belongs to the heat shock protein 70 family.</text>
</comment>
<evidence type="ECO:0000259" key="5">
    <source>
        <dbReference type="Pfam" id="PF00149"/>
    </source>
</evidence>
<keyword evidence="4" id="KW-0067">ATP-binding</keyword>
<dbReference type="Pfam" id="PF00012">
    <property type="entry name" value="HSP70"/>
    <property type="match status" value="1"/>
</dbReference>
<dbReference type="CDD" id="cd07379">
    <property type="entry name" value="MPP_239FB"/>
    <property type="match status" value="1"/>
</dbReference>
<keyword evidence="3" id="KW-0547">Nucleotide-binding</keyword>
<accession>A0A815PGC6</accession>
<evidence type="ECO:0000256" key="2">
    <source>
        <dbReference type="ARBA" id="ARBA00007993"/>
    </source>
</evidence>
<dbReference type="Proteomes" id="UP000663828">
    <property type="component" value="Unassembled WGS sequence"/>
</dbReference>
<dbReference type="FunFam" id="2.60.34.10:FF:000002">
    <property type="entry name" value="Heat shock 70 kDa"/>
    <property type="match status" value="1"/>
</dbReference>
<protein>
    <recommendedName>
        <fullName evidence="5">Calcineurin-like phosphoesterase domain-containing protein</fullName>
    </recommendedName>
</protein>
<dbReference type="AlphaFoldDB" id="A0A815PGC6"/>
<dbReference type="InterPro" id="IPR029052">
    <property type="entry name" value="Metallo-depent_PP-like"/>
</dbReference>
<dbReference type="Proteomes" id="UP000663852">
    <property type="component" value="Unassembled WGS sequence"/>
</dbReference>
<dbReference type="PANTHER" id="PTHR12905">
    <property type="entry name" value="METALLOPHOSPHOESTERASE"/>
    <property type="match status" value="1"/>
</dbReference>
<evidence type="ECO:0000313" key="9">
    <source>
        <dbReference type="Proteomes" id="UP000663852"/>
    </source>
</evidence>
<dbReference type="InterPro" id="IPR013126">
    <property type="entry name" value="Hsp_70_fam"/>
</dbReference>
<name>A0A815PGC6_ADIRI</name>
<feature type="domain" description="Calcineurin-like phosphoesterase" evidence="5">
    <location>
        <begin position="296"/>
        <end position="474"/>
    </location>
</feature>
<dbReference type="Gene3D" id="3.60.21.10">
    <property type="match status" value="1"/>
</dbReference>
<dbReference type="InterPro" id="IPR029048">
    <property type="entry name" value="HSP70_C_sf"/>
</dbReference>
<reference evidence="7" key="1">
    <citation type="submission" date="2021-02" db="EMBL/GenBank/DDBJ databases">
        <authorList>
            <person name="Nowell W R."/>
        </authorList>
    </citation>
    <scope>NUCLEOTIDE SEQUENCE</scope>
</reference>
<dbReference type="EMBL" id="CAJNOR010002683">
    <property type="protein sequence ID" value="CAF1327627.1"/>
    <property type="molecule type" value="Genomic_DNA"/>
</dbReference>
<comment type="caution">
    <text evidence="7">The sequence shown here is derived from an EMBL/GenBank/DDBJ whole genome shotgun (WGS) entry which is preliminary data.</text>
</comment>
<dbReference type="GO" id="GO:0016787">
    <property type="term" value="F:hydrolase activity"/>
    <property type="evidence" value="ECO:0007669"/>
    <property type="project" value="InterPro"/>
</dbReference>